<dbReference type="Pfam" id="PF00188">
    <property type="entry name" value="CAP"/>
    <property type="match status" value="1"/>
</dbReference>
<evidence type="ECO:0000313" key="4">
    <source>
        <dbReference type="Proteomes" id="UP000799771"/>
    </source>
</evidence>
<dbReference type="SMART" id="SM00198">
    <property type="entry name" value="SCP"/>
    <property type="match status" value="1"/>
</dbReference>
<dbReference type="Proteomes" id="UP000799771">
    <property type="component" value="Unassembled WGS sequence"/>
</dbReference>
<proteinExistence type="predicted"/>
<evidence type="ECO:0000256" key="1">
    <source>
        <dbReference type="SAM" id="SignalP"/>
    </source>
</evidence>
<protein>
    <submittedName>
        <fullName evidence="3">PR-1-like protein</fullName>
    </submittedName>
</protein>
<evidence type="ECO:0000259" key="2">
    <source>
        <dbReference type="SMART" id="SM00198"/>
    </source>
</evidence>
<keyword evidence="1" id="KW-0732">Signal</keyword>
<name>A0A6A6ASB9_9PLEO</name>
<organism evidence="3 4">
    <name type="scientific">Dothidotthia symphoricarpi CBS 119687</name>
    <dbReference type="NCBI Taxonomy" id="1392245"/>
    <lineage>
        <taxon>Eukaryota</taxon>
        <taxon>Fungi</taxon>
        <taxon>Dikarya</taxon>
        <taxon>Ascomycota</taxon>
        <taxon>Pezizomycotina</taxon>
        <taxon>Dothideomycetes</taxon>
        <taxon>Pleosporomycetidae</taxon>
        <taxon>Pleosporales</taxon>
        <taxon>Dothidotthiaceae</taxon>
        <taxon>Dothidotthia</taxon>
    </lineage>
</organism>
<feature type="domain" description="SCP" evidence="2">
    <location>
        <begin position="32"/>
        <end position="164"/>
    </location>
</feature>
<dbReference type="InterPro" id="IPR001283">
    <property type="entry name" value="CRISP-related"/>
</dbReference>
<gene>
    <name evidence="3" type="ORF">P153DRAFT_381222</name>
</gene>
<keyword evidence="4" id="KW-1185">Reference proteome</keyword>
<dbReference type="InterPro" id="IPR035940">
    <property type="entry name" value="CAP_sf"/>
</dbReference>
<dbReference type="SUPFAM" id="SSF55797">
    <property type="entry name" value="PR-1-like"/>
    <property type="match status" value="1"/>
</dbReference>
<dbReference type="GO" id="GO:0005576">
    <property type="term" value="C:extracellular region"/>
    <property type="evidence" value="ECO:0007669"/>
    <property type="project" value="InterPro"/>
</dbReference>
<dbReference type="RefSeq" id="XP_033528435.1">
    <property type="nucleotide sequence ID" value="XM_033670022.1"/>
</dbReference>
<dbReference type="PRINTS" id="PR00837">
    <property type="entry name" value="V5TPXLIKE"/>
</dbReference>
<reference evidence="3" key="1">
    <citation type="journal article" date="2020" name="Stud. Mycol.">
        <title>101 Dothideomycetes genomes: a test case for predicting lifestyles and emergence of pathogens.</title>
        <authorList>
            <person name="Haridas S."/>
            <person name="Albert R."/>
            <person name="Binder M."/>
            <person name="Bloem J."/>
            <person name="Labutti K."/>
            <person name="Salamov A."/>
            <person name="Andreopoulos B."/>
            <person name="Baker S."/>
            <person name="Barry K."/>
            <person name="Bills G."/>
            <person name="Bluhm B."/>
            <person name="Cannon C."/>
            <person name="Castanera R."/>
            <person name="Culley D."/>
            <person name="Daum C."/>
            <person name="Ezra D."/>
            <person name="Gonzalez J."/>
            <person name="Henrissat B."/>
            <person name="Kuo A."/>
            <person name="Liang C."/>
            <person name="Lipzen A."/>
            <person name="Lutzoni F."/>
            <person name="Magnuson J."/>
            <person name="Mondo S."/>
            <person name="Nolan M."/>
            <person name="Ohm R."/>
            <person name="Pangilinan J."/>
            <person name="Park H.-J."/>
            <person name="Ramirez L."/>
            <person name="Alfaro M."/>
            <person name="Sun H."/>
            <person name="Tritt A."/>
            <person name="Yoshinaga Y."/>
            <person name="Zwiers L.-H."/>
            <person name="Turgeon B."/>
            <person name="Goodwin S."/>
            <person name="Spatafora J."/>
            <person name="Crous P."/>
            <person name="Grigoriev I."/>
        </authorList>
    </citation>
    <scope>NUCLEOTIDE SEQUENCE</scope>
    <source>
        <strain evidence="3">CBS 119687</strain>
    </source>
</reference>
<accession>A0A6A6ASB9</accession>
<dbReference type="OrthoDB" id="337038at2759"/>
<dbReference type="AlphaFoldDB" id="A0A6A6ASB9"/>
<dbReference type="PROSITE" id="PS01009">
    <property type="entry name" value="CRISP_1"/>
    <property type="match status" value="1"/>
</dbReference>
<dbReference type="InterPro" id="IPR014044">
    <property type="entry name" value="CAP_dom"/>
</dbReference>
<feature type="signal peptide" evidence="1">
    <location>
        <begin position="1"/>
        <end position="19"/>
    </location>
</feature>
<evidence type="ECO:0000313" key="3">
    <source>
        <dbReference type="EMBL" id="KAF2134048.1"/>
    </source>
</evidence>
<dbReference type="InterPro" id="IPR018244">
    <property type="entry name" value="Allrgn_V5/Tpx1_CS"/>
</dbReference>
<dbReference type="Gene3D" id="3.40.33.10">
    <property type="entry name" value="CAP"/>
    <property type="match status" value="1"/>
</dbReference>
<dbReference type="PANTHER" id="PTHR10334">
    <property type="entry name" value="CYSTEINE-RICH SECRETORY PROTEIN-RELATED"/>
    <property type="match status" value="1"/>
</dbReference>
<feature type="chain" id="PRO_5025435387" evidence="1">
    <location>
        <begin position="20"/>
        <end position="178"/>
    </location>
</feature>
<dbReference type="EMBL" id="ML977498">
    <property type="protein sequence ID" value="KAF2134048.1"/>
    <property type="molecule type" value="Genomic_DNA"/>
</dbReference>
<sequence>MYLVSLLFCLYQGATLISAQQQSSTDYTDDADFRDAILNGTNTYRKQHNATDLVWNDTLAEYANEWSQDCKFDHSNGPYGENLASGFPSASEAIVGWGEERVNYDFEKGDFSMDAGHFTQLVWKSTTQVGCSRTECNGGEDGGKGDAPGWYVVCEYSPSGNVIGEFVENVQEQVSDNE</sequence>
<dbReference type="GeneID" id="54410454"/>